<sequence>MASAAADYSDEPLTPAGRLFVQPQMNQIIHCAVGFKNPINIDSIKSHLKSSLLLSHPRFSSLMVRDSQGLEHWRKIPHLDLDRHVIVVPNPITTASHFDHDIAVNDYLADLSTSSGLSAEKPMWEVHLLMAHNCAIFRIHHALGDGVSLMSLFLASCRGAEDEEKMPTLASGKRNIVNEISGGDGVELWPRKLATARFRVQDMKLVKKLSRYLDHRTTNALPEGLQITGTAMVNLREQPGLQELSDLMKSNSGSSWGNKFGMLLLPIYYHKRSGTDRLAYLKIAKVMIDRKKRSLEAHFSYKIGYFVMTYLGAKVAAWLNYRILCNTSFTISNILGPQEEIILGGNPITYLRVNSSSLPHALTMHMISYAERADMQILVAKDIIPDPAFLAKCFEEALLDMKEAAAAINRT</sequence>
<comment type="similarity">
    <text evidence="8">In the N-terminal section; belongs to the long-chain O-acyltransferase family.</text>
</comment>
<evidence type="ECO:0000256" key="10">
    <source>
        <dbReference type="ARBA" id="ARBA00048109"/>
    </source>
</evidence>
<dbReference type="GO" id="GO:0047196">
    <property type="term" value="F:long-chain-alcohol O-fatty-acyltransferase activity"/>
    <property type="evidence" value="ECO:0007669"/>
    <property type="project" value="UniProtKB-EC"/>
</dbReference>
<comment type="catalytic activity">
    <reaction evidence="10">
        <text>an acyl-CoA + a 1,2-diacyl-sn-glycerol = a triacyl-sn-glycerol + CoA</text>
        <dbReference type="Rhea" id="RHEA:10868"/>
        <dbReference type="ChEBI" id="CHEBI:17815"/>
        <dbReference type="ChEBI" id="CHEBI:57287"/>
        <dbReference type="ChEBI" id="CHEBI:58342"/>
        <dbReference type="ChEBI" id="CHEBI:64615"/>
        <dbReference type="EC" id="2.3.1.20"/>
    </reaction>
</comment>
<dbReference type="InterPro" id="IPR045034">
    <property type="entry name" value="O-acyltransferase_WSD1-like"/>
</dbReference>
<evidence type="ECO:0000256" key="5">
    <source>
        <dbReference type="ARBA" id="ARBA00022679"/>
    </source>
</evidence>
<evidence type="ECO:0000259" key="12">
    <source>
        <dbReference type="Pfam" id="PF06974"/>
    </source>
</evidence>
<dbReference type="GO" id="GO:0004144">
    <property type="term" value="F:diacylglycerol O-acyltransferase activity"/>
    <property type="evidence" value="ECO:0007669"/>
    <property type="project" value="UniProtKB-EC"/>
</dbReference>
<evidence type="ECO:0000256" key="3">
    <source>
        <dbReference type="ARBA" id="ARBA00004771"/>
    </source>
</evidence>
<dbReference type="InterPro" id="IPR004255">
    <property type="entry name" value="O-acyltransferase_WSD1_N"/>
</dbReference>
<dbReference type="EMBL" id="AP019304">
    <property type="protein sequence ID" value="BBH09601.1"/>
    <property type="molecule type" value="Genomic_DNA"/>
</dbReference>
<comment type="subcellular location">
    <subcellularLocation>
        <location evidence="1">Cell membrane</location>
        <topology evidence="1">Single-pass membrane protein</topology>
    </subcellularLocation>
    <subcellularLocation>
        <location evidence="2">Endoplasmic reticulum membrane</location>
    </subcellularLocation>
</comment>
<evidence type="ECO:0000313" key="13">
    <source>
        <dbReference type="EMBL" id="BBH09601.1"/>
    </source>
</evidence>
<dbReference type="InterPro" id="IPR009721">
    <property type="entry name" value="O-acyltransferase_WSD1_C"/>
</dbReference>
<dbReference type="GO" id="GO:0019432">
    <property type="term" value="P:triglyceride biosynthetic process"/>
    <property type="evidence" value="ECO:0007669"/>
    <property type="project" value="UniProtKB-UniPathway"/>
</dbReference>
<protein>
    <submittedName>
        <fullName evidence="13">O-acyltransferase WSD1-like family protein</fullName>
    </submittedName>
</protein>
<proteinExistence type="inferred from homology"/>
<evidence type="ECO:0000256" key="1">
    <source>
        <dbReference type="ARBA" id="ARBA00004162"/>
    </source>
</evidence>
<comment type="pathway">
    <text evidence="4">Lipid metabolism.</text>
</comment>
<keyword evidence="6" id="KW-0256">Endoplasmic reticulum</keyword>
<comment type="catalytic activity">
    <reaction evidence="9">
        <text>a long chain fatty alcohol + a fatty acyl-CoA = a long-chain alcohol wax ester + CoA</text>
        <dbReference type="Rhea" id="RHEA:38443"/>
        <dbReference type="ChEBI" id="CHEBI:17135"/>
        <dbReference type="ChEBI" id="CHEBI:57287"/>
        <dbReference type="ChEBI" id="CHEBI:77636"/>
        <dbReference type="ChEBI" id="CHEBI:235323"/>
        <dbReference type="EC" id="2.3.1.75"/>
    </reaction>
</comment>
<evidence type="ECO:0000256" key="2">
    <source>
        <dbReference type="ARBA" id="ARBA00004586"/>
    </source>
</evidence>
<organism evidence="13">
    <name type="scientific">Prunus dulcis</name>
    <name type="common">Almond</name>
    <name type="synonym">Amygdalus dulcis</name>
    <dbReference type="NCBI Taxonomy" id="3755"/>
    <lineage>
        <taxon>Eukaryota</taxon>
        <taxon>Viridiplantae</taxon>
        <taxon>Streptophyta</taxon>
        <taxon>Embryophyta</taxon>
        <taxon>Tracheophyta</taxon>
        <taxon>Spermatophyta</taxon>
        <taxon>Magnoliopsida</taxon>
        <taxon>eudicotyledons</taxon>
        <taxon>Gunneridae</taxon>
        <taxon>Pentapetalae</taxon>
        <taxon>rosids</taxon>
        <taxon>fabids</taxon>
        <taxon>Rosales</taxon>
        <taxon>Rosaceae</taxon>
        <taxon>Amygdaloideae</taxon>
        <taxon>Amygdaleae</taxon>
        <taxon>Prunus</taxon>
    </lineage>
</organism>
<gene>
    <name evidence="13" type="ORF">Prudu_022144</name>
</gene>
<comment type="pathway">
    <text evidence="3">Glycerolipid metabolism; triacylglycerol biosynthesis.</text>
</comment>
<dbReference type="UniPathway" id="UPA00282"/>
<dbReference type="GO" id="GO:0005789">
    <property type="term" value="C:endoplasmic reticulum membrane"/>
    <property type="evidence" value="ECO:0007669"/>
    <property type="project" value="UniProtKB-SubCell"/>
</dbReference>
<evidence type="ECO:0000256" key="4">
    <source>
        <dbReference type="ARBA" id="ARBA00005189"/>
    </source>
</evidence>
<dbReference type="GO" id="GO:0005886">
    <property type="term" value="C:plasma membrane"/>
    <property type="evidence" value="ECO:0007669"/>
    <property type="project" value="UniProtKB-SubCell"/>
</dbReference>
<name>A0A4Y1RZ15_PRUDU</name>
<keyword evidence="7 13" id="KW-0012">Acyltransferase</keyword>
<evidence type="ECO:0000256" key="6">
    <source>
        <dbReference type="ARBA" id="ARBA00022824"/>
    </source>
</evidence>
<evidence type="ECO:0000256" key="7">
    <source>
        <dbReference type="ARBA" id="ARBA00023315"/>
    </source>
</evidence>
<dbReference type="PANTHER" id="PTHR31650:SF41">
    <property type="entry name" value="O-ACYLTRANSFERASE WSD1-LIKE ISOFORM X1"/>
    <property type="match status" value="1"/>
</dbReference>
<dbReference type="AlphaFoldDB" id="A0A4Y1RZ15"/>
<evidence type="ECO:0000256" key="8">
    <source>
        <dbReference type="ARBA" id="ARBA00024360"/>
    </source>
</evidence>
<dbReference type="PANTHER" id="PTHR31650">
    <property type="entry name" value="O-ACYLTRANSFERASE (WSD1-LIKE) FAMILY PROTEIN"/>
    <property type="match status" value="1"/>
</dbReference>
<dbReference type="Pfam" id="PF06974">
    <property type="entry name" value="WS_DGAT_C"/>
    <property type="match status" value="1"/>
</dbReference>
<accession>A0A4Y1RZ15</accession>
<evidence type="ECO:0000256" key="9">
    <source>
        <dbReference type="ARBA" id="ARBA00047604"/>
    </source>
</evidence>
<dbReference type="Pfam" id="PF03007">
    <property type="entry name" value="WS_DGAT_cat"/>
    <property type="match status" value="1"/>
</dbReference>
<dbReference type="SUPFAM" id="SSF52777">
    <property type="entry name" value="CoA-dependent acyltransferases"/>
    <property type="match status" value="1"/>
</dbReference>
<reference evidence="13" key="1">
    <citation type="journal article" date="2019" name="Science">
        <title>Mutation of a bHLH transcription factor allowed almond domestication.</title>
        <authorList>
            <person name="Sanchez-Perez R."/>
            <person name="Pavan S."/>
            <person name="Mazzeo R."/>
            <person name="Moldovan C."/>
            <person name="Aiese Cigliano R."/>
            <person name="Del Cueto J."/>
            <person name="Ricciardi F."/>
            <person name="Lotti C."/>
            <person name="Ricciardi L."/>
            <person name="Dicenta F."/>
            <person name="Lopez-Marques R.L."/>
            <person name="Lindberg Moller B."/>
        </authorList>
    </citation>
    <scope>NUCLEOTIDE SEQUENCE</scope>
</reference>
<keyword evidence="5 13" id="KW-0808">Transferase</keyword>
<feature type="domain" description="O-acyltransferase WSD1 C-terminal" evidence="12">
    <location>
        <begin position="256"/>
        <end position="402"/>
    </location>
</feature>
<feature type="domain" description="O-acyltransferase WSD1-like N-terminal" evidence="11">
    <location>
        <begin position="63"/>
        <end position="171"/>
    </location>
</feature>
<evidence type="ECO:0000259" key="11">
    <source>
        <dbReference type="Pfam" id="PF03007"/>
    </source>
</evidence>